<evidence type="ECO:0000313" key="2">
    <source>
        <dbReference type="EMBL" id="MBF6024370.1"/>
    </source>
</evidence>
<dbReference type="InterPro" id="IPR046739">
    <property type="entry name" value="DUF6789"/>
</dbReference>
<keyword evidence="1" id="KW-1133">Transmembrane helix</keyword>
<evidence type="ECO:0000256" key="1">
    <source>
        <dbReference type="SAM" id="Phobius"/>
    </source>
</evidence>
<comment type="caution">
    <text evidence="2">The sequence shown here is derived from an EMBL/GenBank/DDBJ whole genome shotgun (WGS) entry which is preliminary data.</text>
</comment>
<reference evidence="2 3" key="1">
    <citation type="submission" date="2020-11" db="EMBL/GenBank/DDBJ databases">
        <title>Draft Genome Sequence and Secondary Metabolite Biosynthetic Potential of the Lysobacter niastensis Type strain DSM 18481.</title>
        <authorList>
            <person name="Turrini P."/>
            <person name="Artuso I."/>
            <person name="Tescari M."/>
            <person name="Lugli G.A."/>
            <person name="Frangipani E."/>
            <person name="Ventura M."/>
            <person name="Visca P."/>
        </authorList>
    </citation>
    <scope>NUCLEOTIDE SEQUENCE [LARGE SCALE GENOMIC DNA]</scope>
    <source>
        <strain evidence="2 3">DSM 18481</strain>
    </source>
</reference>
<gene>
    <name evidence="2" type="ORF">IU514_10040</name>
</gene>
<accession>A0ABS0B5Z1</accession>
<evidence type="ECO:0008006" key="4">
    <source>
        <dbReference type="Google" id="ProtNLM"/>
    </source>
</evidence>
<keyword evidence="1" id="KW-0812">Transmembrane</keyword>
<keyword evidence="1" id="KW-0472">Membrane</keyword>
<organism evidence="2 3">
    <name type="scientific">Lysobacter niastensis</name>
    <dbReference type="NCBI Taxonomy" id="380629"/>
    <lineage>
        <taxon>Bacteria</taxon>
        <taxon>Pseudomonadati</taxon>
        <taxon>Pseudomonadota</taxon>
        <taxon>Gammaproteobacteria</taxon>
        <taxon>Lysobacterales</taxon>
        <taxon>Lysobacteraceae</taxon>
        <taxon>Lysobacter</taxon>
    </lineage>
</organism>
<protein>
    <recommendedName>
        <fullName evidence="4">Sodium:proline symporter</fullName>
    </recommendedName>
</protein>
<feature type="transmembrane region" description="Helical" evidence="1">
    <location>
        <begin position="114"/>
        <end position="137"/>
    </location>
</feature>
<proteinExistence type="predicted"/>
<feature type="transmembrane region" description="Helical" evidence="1">
    <location>
        <begin position="143"/>
        <end position="163"/>
    </location>
</feature>
<feature type="transmembrane region" description="Helical" evidence="1">
    <location>
        <begin position="79"/>
        <end position="102"/>
    </location>
</feature>
<dbReference type="Proteomes" id="UP001429984">
    <property type="component" value="Unassembled WGS sequence"/>
</dbReference>
<evidence type="ECO:0000313" key="3">
    <source>
        <dbReference type="Proteomes" id="UP001429984"/>
    </source>
</evidence>
<dbReference type="RefSeq" id="WP_194930977.1">
    <property type="nucleotide sequence ID" value="NZ_JADLZT010000005.1"/>
</dbReference>
<dbReference type="EMBL" id="JADLZT010000005">
    <property type="protein sequence ID" value="MBF6024370.1"/>
    <property type="molecule type" value="Genomic_DNA"/>
</dbReference>
<keyword evidence="3" id="KW-1185">Reference proteome</keyword>
<dbReference type="Pfam" id="PF20587">
    <property type="entry name" value="DUF6789"/>
    <property type="match status" value="1"/>
</dbReference>
<feature type="transmembrane region" description="Helical" evidence="1">
    <location>
        <begin position="25"/>
        <end position="48"/>
    </location>
</feature>
<name>A0ABS0B5Z1_9GAMM</name>
<sequence>MPNSVADRFHNFHFTVPGSHISGKAVMYAGLAAGVVFLVLELIFAPLFMGLSSWVPVRMIAAITMGTSALLPPNTFDTGALIAATIIHFALSLLYALVFAFIAKGRSRMTDTMLGAAFGLAVYVVNFYGFTYLFPWFAEARHWATIVSHMAFGAVLGYVYAMYAKRYAKWDHLAHP</sequence>
<feature type="transmembrane region" description="Helical" evidence="1">
    <location>
        <begin position="55"/>
        <end position="73"/>
    </location>
</feature>